<evidence type="ECO:0000313" key="2">
    <source>
        <dbReference type="Proteomes" id="UP000091857"/>
    </source>
</evidence>
<organism evidence="1 2">
    <name type="scientific">Manihot esculenta</name>
    <name type="common">Cassava</name>
    <name type="synonym">Jatropha manihot</name>
    <dbReference type="NCBI Taxonomy" id="3983"/>
    <lineage>
        <taxon>Eukaryota</taxon>
        <taxon>Viridiplantae</taxon>
        <taxon>Streptophyta</taxon>
        <taxon>Embryophyta</taxon>
        <taxon>Tracheophyta</taxon>
        <taxon>Spermatophyta</taxon>
        <taxon>Magnoliopsida</taxon>
        <taxon>eudicotyledons</taxon>
        <taxon>Gunneridae</taxon>
        <taxon>Pentapetalae</taxon>
        <taxon>rosids</taxon>
        <taxon>fabids</taxon>
        <taxon>Malpighiales</taxon>
        <taxon>Euphorbiaceae</taxon>
        <taxon>Crotonoideae</taxon>
        <taxon>Manihoteae</taxon>
        <taxon>Manihot</taxon>
    </lineage>
</organism>
<dbReference type="Proteomes" id="UP000091857">
    <property type="component" value="Chromosome 9"/>
</dbReference>
<name>A0ACB7H5Z5_MANES</name>
<proteinExistence type="predicted"/>
<reference evidence="2" key="1">
    <citation type="journal article" date="2016" name="Nat. Biotechnol.">
        <title>Sequencing wild and cultivated cassava and related species reveals extensive interspecific hybridization and genetic diversity.</title>
        <authorList>
            <person name="Bredeson J.V."/>
            <person name="Lyons J.B."/>
            <person name="Prochnik S.E."/>
            <person name="Wu G.A."/>
            <person name="Ha C.M."/>
            <person name="Edsinger-Gonzales E."/>
            <person name="Grimwood J."/>
            <person name="Schmutz J."/>
            <person name="Rabbi I.Y."/>
            <person name="Egesi C."/>
            <person name="Nauluvula P."/>
            <person name="Lebot V."/>
            <person name="Ndunguru J."/>
            <person name="Mkamilo G."/>
            <person name="Bart R.S."/>
            <person name="Setter T.L."/>
            <person name="Gleadow R.M."/>
            <person name="Kulakow P."/>
            <person name="Ferguson M.E."/>
            <person name="Rounsley S."/>
            <person name="Rokhsar D.S."/>
        </authorList>
    </citation>
    <scope>NUCLEOTIDE SEQUENCE [LARGE SCALE GENOMIC DNA]</scope>
    <source>
        <strain evidence="2">cv. AM560-2</strain>
    </source>
</reference>
<gene>
    <name evidence="1" type="ORF">MANES_09G058808v8</name>
</gene>
<dbReference type="EMBL" id="CM004395">
    <property type="protein sequence ID" value="KAG8647088.1"/>
    <property type="molecule type" value="Genomic_DNA"/>
</dbReference>
<accession>A0ACB7H5Z5</accession>
<evidence type="ECO:0000313" key="1">
    <source>
        <dbReference type="EMBL" id="KAG8647088.1"/>
    </source>
</evidence>
<comment type="caution">
    <text evidence="1">The sequence shown here is derived from an EMBL/GenBank/DDBJ whole genome shotgun (WGS) entry which is preliminary data.</text>
</comment>
<keyword evidence="2" id="KW-1185">Reference proteome</keyword>
<protein>
    <submittedName>
        <fullName evidence="1">Uncharacterized protein</fullName>
    </submittedName>
</protein>
<sequence length="204" mass="22865">MEESLSSSSNTQQQTNLKMGSQKRKAGRKKFQETRHPVYKAVRRRKGKWVSELRQPYNKSSRIWLGTFPSPDMAARAYDVADLALRGDSSSLNFPESAHLLPQVRSTSTIDIQCAALEAADKFQHSSTSSSYSSSINTMDGTQKVEEACKSEDMFLDEEELFNMPALLDSMAEGLILTPPAMKKGFSWNDVEDDDPVNLTLWSD</sequence>